<evidence type="ECO:0000259" key="3">
    <source>
        <dbReference type="Pfam" id="PF04471"/>
    </source>
</evidence>
<dbReference type="GO" id="GO:0004519">
    <property type="term" value="F:endonuclease activity"/>
    <property type="evidence" value="ECO:0007669"/>
    <property type="project" value="InterPro"/>
</dbReference>
<dbReference type="GO" id="GO:0006302">
    <property type="term" value="P:double-strand break repair"/>
    <property type="evidence" value="ECO:0007669"/>
    <property type="project" value="UniProtKB-ARBA"/>
</dbReference>
<evidence type="ECO:0000313" key="5">
    <source>
        <dbReference type="Proteomes" id="UP000789342"/>
    </source>
</evidence>
<evidence type="ECO:0000313" key="4">
    <source>
        <dbReference type="EMBL" id="CAG8785159.1"/>
    </source>
</evidence>
<dbReference type="Pfam" id="PF04471">
    <property type="entry name" value="Mrr_cat"/>
    <property type="match status" value="1"/>
</dbReference>
<dbReference type="EMBL" id="CAJVPV010055991">
    <property type="protein sequence ID" value="CAG8785159.1"/>
    <property type="molecule type" value="Genomic_DNA"/>
</dbReference>
<protein>
    <submittedName>
        <fullName evidence="4">13263_t:CDS:1</fullName>
    </submittedName>
</protein>
<feature type="non-terminal residue" evidence="4">
    <location>
        <position position="106"/>
    </location>
</feature>
<reference evidence="4" key="1">
    <citation type="submission" date="2021-06" db="EMBL/GenBank/DDBJ databases">
        <authorList>
            <person name="Kallberg Y."/>
            <person name="Tangrot J."/>
            <person name="Rosling A."/>
        </authorList>
    </citation>
    <scope>NUCLEOTIDE SEQUENCE</scope>
    <source>
        <strain evidence="4">CL551</strain>
    </source>
</reference>
<gene>
    <name evidence="4" type="ORF">AMORRO_LOCUS17652</name>
</gene>
<dbReference type="PANTHER" id="PTHR28133">
    <property type="entry name" value="REQUIRED FOR RESPIRATORY GROWTH PROTEIN 7, MITOCHONDRIAL"/>
    <property type="match status" value="1"/>
</dbReference>
<proteinExistence type="predicted"/>
<feature type="domain" description="Restriction endonuclease type IV Mrr" evidence="3">
    <location>
        <begin position="2"/>
        <end position="103"/>
    </location>
</feature>
<keyword evidence="2" id="KW-0496">Mitochondrion</keyword>
<dbReference type="InterPro" id="IPR011335">
    <property type="entry name" value="Restrct_endonuc-II-like"/>
</dbReference>
<sequence length="106" mass="12046">KEFENKIYSTLNKNSKFKVNLTRSVQGDRGVDLILFYQDMTVFIQCKNFASKVGINHVKEFATTVRANGSDKKLGLLISSNGFTNPCYDHENHNLILLTESDDISR</sequence>
<dbReference type="GO" id="GO:0005739">
    <property type="term" value="C:mitochondrion"/>
    <property type="evidence" value="ECO:0007669"/>
    <property type="project" value="UniProtKB-SubCell"/>
</dbReference>
<dbReference type="GO" id="GO:0009307">
    <property type="term" value="P:DNA restriction-modification system"/>
    <property type="evidence" value="ECO:0007669"/>
    <property type="project" value="InterPro"/>
</dbReference>
<feature type="non-terminal residue" evidence="4">
    <location>
        <position position="1"/>
    </location>
</feature>
<dbReference type="InterPro" id="IPR007560">
    <property type="entry name" value="Restrct_endonuc_IV_Mrr"/>
</dbReference>
<dbReference type="SUPFAM" id="SSF52980">
    <property type="entry name" value="Restriction endonuclease-like"/>
    <property type="match status" value="1"/>
</dbReference>
<keyword evidence="5" id="KW-1185">Reference proteome</keyword>
<dbReference type="OrthoDB" id="2422699at2759"/>
<dbReference type="InterPro" id="IPR018828">
    <property type="entry name" value="RRG7"/>
</dbReference>
<dbReference type="GO" id="GO:0003677">
    <property type="term" value="F:DNA binding"/>
    <property type="evidence" value="ECO:0007669"/>
    <property type="project" value="InterPro"/>
</dbReference>
<evidence type="ECO:0000256" key="2">
    <source>
        <dbReference type="ARBA" id="ARBA00023128"/>
    </source>
</evidence>
<dbReference type="PANTHER" id="PTHR28133:SF1">
    <property type="entry name" value="REQUIRED FOR RESPIRATORY GROWTH PROTEIN 7, MITOCHONDRIAL"/>
    <property type="match status" value="1"/>
</dbReference>
<accession>A0A9N9P3N8</accession>
<name>A0A9N9P3N8_9GLOM</name>
<evidence type="ECO:0000256" key="1">
    <source>
        <dbReference type="ARBA" id="ARBA00004173"/>
    </source>
</evidence>
<dbReference type="Proteomes" id="UP000789342">
    <property type="component" value="Unassembled WGS sequence"/>
</dbReference>
<organism evidence="4 5">
    <name type="scientific">Acaulospora morrowiae</name>
    <dbReference type="NCBI Taxonomy" id="94023"/>
    <lineage>
        <taxon>Eukaryota</taxon>
        <taxon>Fungi</taxon>
        <taxon>Fungi incertae sedis</taxon>
        <taxon>Mucoromycota</taxon>
        <taxon>Glomeromycotina</taxon>
        <taxon>Glomeromycetes</taxon>
        <taxon>Diversisporales</taxon>
        <taxon>Acaulosporaceae</taxon>
        <taxon>Acaulospora</taxon>
    </lineage>
</organism>
<comment type="caution">
    <text evidence="4">The sequence shown here is derived from an EMBL/GenBank/DDBJ whole genome shotgun (WGS) entry which is preliminary data.</text>
</comment>
<dbReference type="AlphaFoldDB" id="A0A9N9P3N8"/>
<comment type="subcellular location">
    <subcellularLocation>
        <location evidence="1">Mitochondrion</location>
    </subcellularLocation>
</comment>